<dbReference type="GO" id="GO:0032588">
    <property type="term" value="C:trans-Golgi network membrane"/>
    <property type="evidence" value="ECO:0007669"/>
    <property type="project" value="TreeGrafter"/>
</dbReference>
<keyword evidence="10" id="KW-1185">Reference proteome</keyword>
<feature type="compositionally biased region" description="Basic and acidic residues" evidence="6">
    <location>
        <begin position="497"/>
        <end position="508"/>
    </location>
</feature>
<keyword evidence="3 4" id="KW-0440">LIM domain</keyword>
<reference evidence="9" key="2">
    <citation type="journal article" date="2023" name="Science">
        <title>Genomic signatures of disease resistance in endangered staghorn corals.</title>
        <authorList>
            <person name="Vollmer S.V."/>
            <person name="Selwyn J.D."/>
            <person name="Despard B.A."/>
            <person name="Roesel C.L."/>
        </authorList>
    </citation>
    <scope>NUCLEOTIDE SEQUENCE</scope>
    <source>
        <strain evidence="9">K2</strain>
    </source>
</reference>
<dbReference type="InterPro" id="IPR008942">
    <property type="entry name" value="ENTH_VHS"/>
</dbReference>
<dbReference type="PANTHER" id="PTHR21514">
    <property type="entry name" value="AP-4 COMPLEX ACCESSORY SUBUNIT TEPSIN"/>
    <property type="match status" value="1"/>
</dbReference>
<comment type="caution">
    <text evidence="9">The sequence shown here is derived from an EMBL/GenBank/DDBJ whole genome shotgun (WGS) entry which is preliminary data.</text>
</comment>
<accession>A0AAD9QA06</accession>
<dbReference type="CDD" id="cd09358">
    <property type="entry name" value="LIM_Mical_like"/>
    <property type="match status" value="1"/>
</dbReference>
<dbReference type="PROSITE" id="PS50023">
    <property type="entry name" value="LIM_DOMAIN_2"/>
    <property type="match status" value="1"/>
</dbReference>
<evidence type="ECO:0000256" key="3">
    <source>
        <dbReference type="ARBA" id="ARBA00023038"/>
    </source>
</evidence>
<feature type="region of interest" description="Disordered" evidence="6">
    <location>
        <begin position="497"/>
        <end position="520"/>
    </location>
</feature>
<feature type="domain" description="LIM zinc-binding" evidence="7">
    <location>
        <begin position="596"/>
        <end position="658"/>
    </location>
</feature>
<keyword evidence="1 4" id="KW-0479">Metal-binding</keyword>
<dbReference type="Proteomes" id="UP001249851">
    <property type="component" value="Unassembled WGS sequence"/>
</dbReference>
<evidence type="ECO:0000259" key="8">
    <source>
        <dbReference type="PROSITE" id="PS51848"/>
    </source>
</evidence>
<dbReference type="PROSITE" id="PS51848">
    <property type="entry name" value="BMERB"/>
    <property type="match status" value="1"/>
</dbReference>
<evidence type="ECO:0000256" key="6">
    <source>
        <dbReference type="SAM" id="MobiDB-lite"/>
    </source>
</evidence>
<proteinExistence type="predicted"/>
<evidence type="ECO:0000256" key="4">
    <source>
        <dbReference type="PROSITE-ProRule" id="PRU00125"/>
    </source>
</evidence>
<evidence type="ECO:0000313" key="10">
    <source>
        <dbReference type="Proteomes" id="UP001249851"/>
    </source>
</evidence>
<evidence type="ECO:0000256" key="2">
    <source>
        <dbReference type="ARBA" id="ARBA00022833"/>
    </source>
</evidence>
<organism evidence="9 10">
    <name type="scientific">Acropora cervicornis</name>
    <name type="common">Staghorn coral</name>
    <dbReference type="NCBI Taxonomy" id="6130"/>
    <lineage>
        <taxon>Eukaryota</taxon>
        <taxon>Metazoa</taxon>
        <taxon>Cnidaria</taxon>
        <taxon>Anthozoa</taxon>
        <taxon>Hexacorallia</taxon>
        <taxon>Scleractinia</taxon>
        <taxon>Astrocoeniina</taxon>
        <taxon>Acroporidae</taxon>
        <taxon>Acropora</taxon>
    </lineage>
</organism>
<dbReference type="Gene3D" id="1.25.40.90">
    <property type="match status" value="1"/>
</dbReference>
<evidence type="ECO:0000259" key="7">
    <source>
        <dbReference type="PROSITE" id="PS50023"/>
    </source>
</evidence>
<gene>
    <name evidence="9" type="ORF">P5673_020577</name>
</gene>
<dbReference type="Pfam" id="PF12130">
    <property type="entry name" value="bMERB_dom"/>
    <property type="match status" value="1"/>
</dbReference>
<dbReference type="InterPro" id="IPR022735">
    <property type="entry name" value="bMERB_dom"/>
</dbReference>
<dbReference type="Pfam" id="PF00412">
    <property type="entry name" value="LIM"/>
    <property type="match status" value="1"/>
</dbReference>
<dbReference type="PANTHER" id="PTHR21514:SF0">
    <property type="entry name" value="AP-4 COMPLEX ACCESSORY SUBUNIT TEPSIN"/>
    <property type="match status" value="1"/>
</dbReference>
<evidence type="ECO:0000256" key="1">
    <source>
        <dbReference type="ARBA" id="ARBA00022723"/>
    </source>
</evidence>
<dbReference type="SMART" id="SM00132">
    <property type="entry name" value="LIM"/>
    <property type="match status" value="1"/>
</dbReference>
<keyword evidence="5" id="KW-0175">Coiled coil</keyword>
<evidence type="ECO:0000313" key="9">
    <source>
        <dbReference type="EMBL" id="KAK2557106.1"/>
    </source>
</evidence>
<dbReference type="InterPro" id="IPR039273">
    <property type="entry name" value="TEPSIN"/>
</dbReference>
<dbReference type="SMART" id="SM01203">
    <property type="entry name" value="DUF3585"/>
    <property type="match status" value="1"/>
</dbReference>
<evidence type="ECO:0000256" key="5">
    <source>
        <dbReference type="SAM" id="Coils"/>
    </source>
</evidence>
<protein>
    <submittedName>
        <fullName evidence="9">[F-actin]-monooxygenase MICAL3</fullName>
    </submittedName>
</protein>
<feature type="domain" description="BMERB" evidence="8">
    <location>
        <begin position="471"/>
        <end position="843"/>
    </location>
</feature>
<dbReference type="GO" id="GO:0046872">
    <property type="term" value="F:metal ion binding"/>
    <property type="evidence" value="ECO:0007669"/>
    <property type="project" value="UniProtKB-KW"/>
</dbReference>
<feature type="coiled-coil region" evidence="5">
    <location>
        <begin position="773"/>
        <end position="837"/>
    </location>
</feature>
<dbReference type="Gene3D" id="2.10.110.10">
    <property type="entry name" value="Cysteine Rich Protein"/>
    <property type="match status" value="1"/>
</dbReference>
<keyword evidence="2 4" id="KW-0862">Zinc</keyword>
<dbReference type="InterPro" id="IPR001781">
    <property type="entry name" value="Znf_LIM"/>
</dbReference>
<sequence length="890" mass="99388">MAGLLAASALDRVSFAKKVLKILCYLANNGHSEFRSGLRHKAAVIREAESFTGEMDYLRGDALNQRVRASASVNMNINLLELIGLLFNVESSETTSMHYFGKFLDSDDYVQLHEEGESENMVSVEAHLKSLYVLEHLLKSDFRDVGSKVSHHCTNLHEIAQTESGNVSSRARKVSCDNLSSQQAVVDDTTTLFTGMSLHSEKSATNLKRIKSQHTAQGVGQHIDGFKGIKLGSGKYPPENVNPLMKSEKSSRSDLDDLFCLTSTSGSTSSVEGQRKLDPDQRVTDLFDPLCNAAATSSDSVISPAPANLLSVNTSRPTFSGLAGFMDGPLHSSGDSHSLLCSEPLVTNSRNGIALTNPAAANLTKISQPTAQASSLSAGSTVSSRRPQLTQKTDFSFVGKSRGSDAFSFFTSTSRLLLSSNMTAVVGTRHRPRKKLPDVPPEELALHGKTDLENGNTYHELPAEVQVQFMRHVHRRSHSLTGLDTVKFEKQQCVVTEKKSESESKQQNDEELQNHQSTINTEKDIPAFIMSLPTTPVSSRKLSTASLKTTEEKEELMKELRWHYKQFVKTAKRNKEKDGNAGAISSTSSVIFTSRCDQPKCGKTVDILERVAVENHIFHKSCFVCAICSAWLNHFNYCFVPDHDKFYCMQHYQDIENAFFGVGEDVRHAMGIGPGVQKQFNFTPDAMDGTKETVKEINQVNNNSVRIMKEKILLLSKRGKKLVKKEKKLKSYLDKFKGSDVERQALWLEWYSTAQEKNTTVRRETELSFKVRELELVGKYTKLEKNLRELSEKDDNLKTEYDKCKEKELLQDMLEVVEKREQLIADMEDTKKRYVEEDNALTKDRRKAGFNEPDVIKEATAASKDAKKVSETVKQAPSIVNQPDLCCVLF</sequence>
<dbReference type="AlphaFoldDB" id="A0AAD9QA06"/>
<dbReference type="EMBL" id="JARQWQ010000051">
    <property type="protein sequence ID" value="KAK2557106.1"/>
    <property type="molecule type" value="Genomic_DNA"/>
</dbReference>
<name>A0AAD9QA06_ACRCE</name>
<reference evidence="9" key="1">
    <citation type="journal article" date="2023" name="G3 (Bethesda)">
        <title>Whole genome assembly and annotation of the endangered Caribbean coral Acropora cervicornis.</title>
        <authorList>
            <person name="Selwyn J.D."/>
            <person name="Vollmer S.V."/>
        </authorList>
    </citation>
    <scope>NUCLEOTIDE SEQUENCE</scope>
    <source>
        <strain evidence="9">K2</strain>
    </source>
</reference>